<organism evidence="1 2">
    <name type="scientific">Ancylostoma caninum</name>
    <name type="common">Dog hookworm</name>
    <dbReference type="NCBI Taxonomy" id="29170"/>
    <lineage>
        <taxon>Eukaryota</taxon>
        <taxon>Metazoa</taxon>
        <taxon>Ecdysozoa</taxon>
        <taxon>Nematoda</taxon>
        <taxon>Chromadorea</taxon>
        <taxon>Rhabditida</taxon>
        <taxon>Rhabditina</taxon>
        <taxon>Rhabditomorpha</taxon>
        <taxon>Strongyloidea</taxon>
        <taxon>Ancylostomatidae</taxon>
        <taxon>Ancylostomatinae</taxon>
        <taxon>Ancylostoma</taxon>
    </lineage>
</organism>
<evidence type="ECO:0000313" key="2">
    <source>
        <dbReference type="Proteomes" id="UP000252519"/>
    </source>
</evidence>
<reference evidence="1 2" key="1">
    <citation type="submission" date="2014-10" db="EMBL/GenBank/DDBJ databases">
        <title>Draft genome of the hookworm Ancylostoma caninum.</title>
        <authorList>
            <person name="Mitreva M."/>
        </authorList>
    </citation>
    <scope>NUCLEOTIDE SEQUENCE [LARGE SCALE GENOMIC DNA]</scope>
    <source>
        <strain evidence="1 2">Baltimore</strain>
    </source>
</reference>
<comment type="caution">
    <text evidence="1">The sequence shown here is derived from an EMBL/GenBank/DDBJ whole genome shotgun (WGS) entry which is preliminary data.</text>
</comment>
<dbReference type="Proteomes" id="UP000252519">
    <property type="component" value="Unassembled WGS sequence"/>
</dbReference>
<accession>A0A368GKD2</accession>
<dbReference type="EMBL" id="JOJR01000160">
    <property type="protein sequence ID" value="RCN43337.1"/>
    <property type="molecule type" value="Genomic_DNA"/>
</dbReference>
<dbReference type="AlphaFoldDB" id="A0A368GKD2"/>
<dbReference type="OrthoDB" id="264603at2759"/>
<evidence type="ECO:0000313" key="1">
    <source>
        <dbReference type="EMBL" id="RCN43337.1"/>
    </source>
</evidence>
<gene>
    <name evidence="1" type="ORF">ANCCAN_10662</name>
</gene>
<sequence length="73" mass="8513">MWVQVILLNGAKYHRRHAFVVQVKPAKMEENNRKLTWRDMSAAETKLVQNTRISTLCPNTVDVTPGLWFQECI</sequence>
<protein>
    <submittedName>
        <fullName evidence="1">Uncharacterized protein</fullName>
    </submittedName>
</protein>
<proteinExistence type="predicted"/>
<keyword evidence="2" id="KW-1185">Reference proteome</keyword>
<name>A0A368GKD2_ANCCA</name>